<dbReference type="AlphaFoldDB" id="A0A409X2V7"/>
<feature type="compositionally biased region" description="Low complexity" evidence="2">
    <location>
        <begin position="28"/>
        <end position="39"/>
    </location>
</feature>
<organism evidence="3 4">
    <name type="scientific">Panaeolus cyanescens</name>
    <dbReference type="NCBI Taxonomy" id="181874"/>
    <lineage>
        <taxon>Eukaryota</taxon>
        <taxon>Fungi</taxon>
        <taxon>Dikarya</taxon>
        <taxon>Basidiomycota</taxon>
        <taxon>Agaricomycotina</taxon>
        <taxon>Agaricomycetes</taxon>
        <taxon>Agaricomycetidae</taxon>
        <taxon>Agaricales</taxon>
        <taxon>Agaricineae</taxon>
        <taxon>Galeropsidaceae</taxon>
        <taxon>Panaeolus</taxon>
    </lineage>
</organism>
<protein>
    <submittedName>
        <fullName evidence="3">Uncharacterized protein</fullName>
    </submittedName>
</protein>
<feature type="coiled-coil region" evidence="1">
    <location>
        <begin position="449"/>
        <end position="476"/>
    </location>
</feature>
<reference evidence="3 4" key="1">
    <citation type="journal article" date="2018" name="Evol. Lett.">
        <title>Horizontal gene cluster transfer increased hallucinogenic mushroom diversity.</title>
        <authorList>
            <person name="Reynolds H.T."/>
            <person name="Vijayakumar V."/>
            <person name="Gluck-Thaler E."/>
            <person name="Korotkin H.B."/>
            <person name="Matheny P.B."/>
            <person name="Slot J.C."/>
        </authorList>
    </citation>
    <scope>NUCLEOTIDE SEQUENCE [LARGE SCALE GENOMIC DNA]</scope>
    <source>
        <strain evidence="3 4">2629</strain>
    </source>
</reference>
<keyword evidence="1" id="KW-0175">Coiled coil</keyword>
<evidence type="ECO:0000313" key="4">
    <source>
        <dbReference type="Proteomes" id="UP000284842"/>
    </source>
</evidence>
<feature type="non-terminal residue" evidence="3">
    <location>
        <position position="1"/>
    </location>
</feature>
<accession>A0A409X2V7</accession>
<comment type="caution">
    <text evidence="3">The sequence shown here is derived from an EMBL/GenBank/DDBJ whole genome shotgun (WGS) entry which is preliminary data.</text>
</comment>
<sequence length="492" mass="54152">EVDFSRGFLFNRASTNREAKKPERIVASSSSKLPTSQSSTGRKTKAAQRAGTLPLLDETALRKDLRRQTTAPGAFQASDEEEDEVLRSQLSGSSPLSTPPVTPPRQKPVTLVPPGAPEKQKSRIDSNIESAPSIAILRKQLNMPPPPGNGGNAVENRDPLVTLESEEEEFPHASMPDWNKKSRIEFNPEQPESLVGYLKLLEMSFAKAGVKKDRMKKGSVVLYLGHPQTASLWESIAEYRAGTYEEFKKALYALYPEAEHLAKGSYLGYKDIVTRTRNLQLHESGKVGRFALQVTNEVQKLRTSGPKDANVITDREIVTDILGCLSPEFATVVKARMSLQHATKGADGKALAVADVTPLTHWASHTDVLNVMCSLTRESDTGDTTTVPKSATEAIAAAAQASKVSHVPTASSPVNVKHEYEELTQFKTSIESMLTSKLDKLQTLLEARFAEEDKRVQKTELEVKNLRQSFEVLTRQPPYRAGRPFANSGTQF</sequence>
<evidence type="ECO:0000256" key="1">
    <source>
        <dbReference type="SAM" id="Coils"/>
    </source>
</evidence>
<keyword evidence="4" id="KW-1185">Reference proteome</keyword>
<feature type="region of interest" description="Disordered" evidence="2">
    <location>
        <begin position="1"/>
        <end position="128"/>
    </location>
</feature>
<feature type="compositionally biased region" description="Pro residues" evidence="2">
    <location>
        <begin position="97"/>
        <end position="106"/>
    </location>
</feature>
<dbReference type="InParanoid" id="A0A409X2V7"/>
<dbReference type="Proteomes" id="UP000284842">
    <property type="component" value="Unassembled WGS sequence"/>
</dbReference>
<feature type="compositionally biased region" description="Low complexity" evidence="2">
    <location>
        <begin position="87"/>
        <end position="96"/>
    </location>
</feature>
<evidence type="ECO:0000313" key="3">
    <source>
        <dbReference type="EMBL" id="PPQ85084.1"/>
    </source>
</evidence>
<proteinExistence type="predicted"/>
<dbReference type="EMBL" id="NHTK01004762">
    <property type="protein sequence ID" value="PPQ85084.1"/>
    <property type="molecule type" value="Genomic_DNA"/>
</dbReference>
<name>A0A409X2V7_9AGAR</name>
<dbReference type="OrthoDB" id="2962718at2759"/>
<gene>
    <name evidence="3" type="ORF">CVT24_011783</name>
</gene>
<feature type="compositionally biased region" description="Basic and acidic residues" evidence="2">
    <location>
        <begin position="15"/>
        <end position="24"/>
    </location>
</feature>
<evidence type="ECO:0000256" key="2">
    <source>
        <dbReference type="SAM" id="MobiDB-lite"/>
    </source>
</evidence>
<dbReference type="STRING" id="181874.A0A409X2V7"/>